<evidence type="ECO:0000313" key="2">
    <source>
        <dbReference type="Proteomes" id="UP000026906"/>
    </source>
</evidence>
<accession>A0A024B361</accession>
<dbReference type="GeneID" id="19525959"/>
<reference evidence="2" key="1">
    <citation type="submission" date="2014-09" db="EMBL/GenBank/DDBJ databases">
        <authorList>
            <person name="Sauder A.B."/>
            <person name="McKenzie Q.R."/>
            <person name="Temple L.M."/>
            <person name="Alexis B.K."/>
            <person name="Al-Atrache Z."/>
            <person name="Lewis L.O."/>
            <person name="Loesser-Casey K.E."/>
            <person name="Mitchell K.J."/>
        </authorList>
    </citation>
    <scope>NUCLEOTIDE SEQUENCE [LARGE SCALE GENOMIC DNA]</scope>
</reference>
<dbReference type="EMBL" id="KJ489401">
    <property type="protein sequence ID" value="AHZ10832.1"/>
    <property type="molecule type" value="Genomic_DNA"/>
</dbReference>
<dbReference type="RefSeq" id="YP_009036321.1">
    <property type="nucleotide sequence ID" value="NC_024211.1"/>
</dbReference>
<proteinExistence type="predicted"/>
<evidence type="ECO:0000313" key="1">
    <source>
        <dbReference type="EMBL" id="AHZ10832.1"/>
    </source>
</evidence>
<organism evidence="1 2">
    <name type="scientific">Bacillus phage Megatron</name>
    <dbReference type="NCBI Taxonomy" id="1486661"/>
    <lineage>
        <taxon>Viruses</taxon>
        <taxon>Duplodnaviria</taxon>
        <taxon>Heunggongvirae</taxon>
        <taxon>Uroviricota</taxon>
        <taxon>Caudoviricetes</taxon>
        <taxon>Herelleviridae</taxon>
        <taxon>Bastillevirinae</taxon>
        <taxon>Wphvirus</taxon>
        <taxon>Wphvirus megatron</taxon>
    </lineage>
</organism>
<sequence length="76" mass="8769">MAKEWTGWDKEEEIYSEQTDDKNKFTVKKCYKGSNPSYVLEPMYMSPTGWKNGTRKVIGVKAFEKILKAVESSLVN</sequence>
<protein>
    <recommendedName>
        <fullName evidence="3">DNA binding protein</fullName>
    </recommendedName>
</protein>
<dbReference type="Proteomes" id="UP000026906">
    <property type="component" value="Segment"/>
</dbReference>
<keyword evidence="2" id="KW-1185">Reference proteome</keyword>
<evidence type="ECO:0008006" key="3">
    <source>
        <dbReference type="Google" id="ProtNLM"/>
    </source>
</evidence>
<name>A0A024B361_9CAUD</name>
<dbReference type="KEGG" id="vg:19525959"/>